<dbReference type="Pfam" id="PF00557">
    <property type="entry name" value="Peptidase_M24"/>
    <property type="match status" value="1"/>
</dbReference>
<protein>
    <recommendedName>
        <fullName evidence="5">Aminopeptidase P family protein</fullName>
    </recommendedName>
</protein>
<dbReference type="InterPro" id="IPR050659">
    <property type="entry name" value="Peptidase_M24B"/>
</dbReference>
<dbReference type="SUPFAM" id="SSF53092">
    <property type="entry name" value="Creatinase/prolidase N-terminal domain"/>
    <property type="match status" value="1"/>
</dbReference>
<evidence type="ECO:0000313" key="4">
    <source>
        <dbReference type="Proteomes" id="UP000220914"/>
    </source>
</evidence>
<evidence type="ECO:0008006" key="5">
    <source>
        <dbReference type="Google" id="ProtNLM"/>
    </source>
</evidence>
<dbReference type="InterPro" id="IPR000994">
    <property type="entry name" value="Pept_M24"/>
</dbReference>
<dbReference type="InterPro" id="IPR000587">
    <property type="entry name" value="Creatinase_N"/>
</dbReference>
<dbReference type="InterPro" id="IPR029149">
    <property type="entry name" value="Creatin/AminoP/Spt16_N"/>
</dbReference>
<dbReference type="Pfam" id="PF01321">
    <property type="entry name" value="Creatinase_N"/>
    <property type="match status" value="1"/>
</dbReference>
<dbReference type="PANTHER" id="PTHR46112">
    <property type="entry name" value="AMINOPEPTIDASE"/>
    <property type="match status" value="1"/>
</dbReference>
<dbReference type="SUPFAM" id="SSF55920">
    <property type="entry name" value="Creatinase/aminopeptidase"/>
    <property type="match status" value="1"/>
</dbReference>
<dbReference type="GO" id="GO:0008235">
    <property type="term" value="F:metalloexopeptidase activity"/>
    <property type="evidence" value="ECO:0007669"/>
    <property type="project" value="UniProtKB-ARBA"/>
</dbReference>
<dbReference type="AlphaFoldDB" id="A0A2A7NCZ9"/>
<evidence type="ECO:0000313" key="3">
    <source>
        <dbReference type="EMBL" id="PEG41689.1"/>
    </source>
</evidence>
<evidence type="ECO:0000259" key="2">
    <source>
        <dbReference type="Pfam" id="PF01321"/>
    </source>
</evidence>
<feature type="domain" description="Creatinase N-terminal" evidence="2">
    <location>
        <begin position="15"/>
        <end position="156"/>
    </location>
</feature>
<organism evidence="3 4">
    <name type="scientific">Mycolicibacterium agri</name>
    <name type="common">Mycobacterium agri</name>
    <dbReference type="NCBI Taxonomy" id="36811"/>
    <lineage>
        <taxon>Bacteria</taxon>
        <taxon>Bacillati</taxon>
        <taxon>Actinomycetota</taxon>
        <taxon>Actinomycetes</taxon>
        <taxon>Mycobacteriales</taxon>
        <taxon>Mycobacteriaceae</taxon>
        <taxon>Mycolicibacterium</taxon>
    </lineage>
</organism>
<accession>A0A2A7NCZ9</accession>
<dbReference type="InterPro" id="IPR036005">
    <property type="entry name" value="Creatinase/aminopeptidase-like"/>
</dbReference>
<dbReference type="InterPro" id="IPR001714">
    <property type="entry name" value="Pept_M24_MAP"/>
</dbReference>
<dbReference type="CDD" id="cd01066">
    <property type="entry name" value="APP_MetAP"/>
    <property type="match status" value="1"/>
</dbReference>
<dbReference type="Gene3D" id="3.40.350.10">
    <property type="entry name" value="Creatinase/prolidase N-terminal domain"/>
    <property type="match status" value="1"/>
</dbReference>
<dbReference type="GO" id="GO:0004177">
    <property type="term" value="F:aminopeptidase activity"/>
    <property type="evidence" value="ECO:0007669"/>
    <property type="project" value="UniProtKB-ARBA"/>
</dbReference>
<dbReference type="Gene3D" id="3.90.230.10">
    <property type="entry name" value="Creatinase/methionine aminopeptidase superfamily"/>
    <property type="match status" value="1"/>
</dbReference>
<dbReference type="EMBL" id="PDCP01000005">
    <property type="protein sequence ID" value="PEG41689.1"/>
    <property type="molecule type" value="Genomic_DNA"/>
</dbReference>
<dbReference type="PANTHER" id="PTHR46112:SF2">
    <property type="entry name" value="XAA-PRO AMINOPEPTIDASE P-RELATED"/>
    <property type="match status" value="1"/>
</dbReference>
<proteinExistence type="predicted"/>
<feature type="domain" description="Peptidase M24" evidence="1">
    <location>
        <begin position="164"/>
        <end position="361"/>
    </location>
</feature>
<dbReference type="Proteomes" id="UP000220914">
    <property type="component" value="Unassembled WGS sequence"/>
</dbReference>
<gene>
    <name evidence="3" type="ORF">CQY20_04340</name>
</gene>
<sequence length="380" mass="41778">MEDFMPIPQAEIADRHERLRQQMDQHSLDAVLVGERYNYWFLTGHRTREIEKVMRPMLFVLPRQGDPVAIVYRQQGAKVKANIPTVRVYGYEDLPFDTELLVEAVKEAGLSTARIGFELGPNQRLGIAYEHLSALRSALPDLVMADAGPAIETVRLHKSPYEIEMLREAAAMSARAWERVIAEFSVGQSEREFATAVGVELLREGSEFDVAGHVTTATSRAAYDEPLQAGDTIWCDFGATLEGYQADIGRRAVMGQPSSDQLDVHRLVTSLFDRTLEAVRPGARASDVAKACSEAMKQAGLPELTERKRIGHGLGLNAGEGPSLGLQDHTVLEPGMVLCVEPRFFLPSKEKIHIEDVVVVTSDGYEPISTGAGELAVVAV</sequence>
<dbReference type="PRINTS" id="PR00599">
    <property type="entry name" value="MAPEPTIDASE"/>
</dbReference>
<name>A0A2A7NCZ9_MYCAG</name>
<keyword evidence="4" id="KW-1185">Reference proteome</keyword>
<reference evidence="3 4" key="1">
    <citation type="submission" date="2017-10" db="EMBL/GenBank/DDBJ databases">
        <title>The new phylogeny of genus Mycobacterium.</title>
        <authorList>
            <person name="Tortoli E."/>
            <person name="Trovato A."/>
            <person name="Cirillo D.M."/>
        </authorList>
    </citation>
    <scope>NUCLEOTIDE SEQUENCE [LARGE SCALE GENOMIC DNA]</scope>
    <source>
        <strain evidence="3 4">CCUG37673</strain>
    </source>
</reference>
<evidence type="ECO:0000259" key="1">
    <source>
        <dbReference type="Pfam" id="PF00557"/>
    </source>
</evidence>
<comment type="caution">
    <text evidence="3">The sequence shown here is derived from an EMBL/GenBank/DDBJ whole genome shotgun (WGS) entry which is preliminary data.</text>
</comment>